<evidence type="ECO:0000256" key="5">
    <source>
        <dbReference type="ARBA" id="ARBA00022597"/>
    </source>
</evidence>
<protein>
    <recommendedName>
        <fullName evidence="10">Major facilitator superfamily (MFS) profile domain-containing protein</fullName>
    </recommendedName>
</protein>
<feature type="transmembrane region" description="Helical" evidence="9">
    <location>
        <begin position="141"/>
        <end position="163"/>
    </location>
</feature>
<dbReference type="OrthoDB" id="1491684at2"/>
<evidence type="ECO:0000259" key="10">
    <source>
        <dbReference type="PROSITE" id="PS50850"/>
    </source>
</evidence>
<feature type="transmembrane region" description="Helical" evidence="9">
    <location>
        <begin position="283"/>
        <end position="302"/>
    </location>
</feature>
<evidence type="ECO:0000256" key="4">
    <source>
        <dbReference type="ARBA" id="ARBA00022475"/>
    </source>
</evidence>
<dbReference type="STRING" id="299262.BWR18_07390"/>
<evidence type="ECO:0000256" key="6">
    <source>
        <dbReference type="ARBA" id="ARBA00022692"/>
    </source>
</evidence>
<dbReference type="PROSITE" id="PS50850">
    <property type="entry name" value="MFS"/>
    <property type="match status" value="1"/>
</dbReference>
<dbReference type="InterPro" id="IPR020846">
    <property type="entry name" value="MFS_dom"/>
</dbReference>
<feature type="transmembrane region" description="Helical" evidence="9">
    <location>
        <begin position="78"/>
        <end position="96"/>
    </location>
</feature>
<feature type="domain" description="Major facilitator superfamily (MFS) profile" evidence="10">
    <location>
        <begin position="1"/>
        <end position="196"/>
    </location>
</feature>
<dbReference type="EMBL" id="CP019312">
    <property type="protein sequence ID" value="APX11523.1"/>
    <property type="molecule type" value="Genomic_DNA"/>
</dbReference>
<comment type="similarity">
    <text evidence="2">Belongs to the major facilitator superfamily. Set transporter family.</text>
</comment>
<feature type="transmembrane region" description="Helical" evidence="9">
    <location>
        <begin position="218"/>
        <end position="243"/>
    </location>
</feature>
<proteinExistence type="inferred from homology"/>
<sequence>MIKTALTDRLLQVALVGLILMGVGAATVGPFQSIIGIEEIGFSDAAYALIVTGGAFFSVVASILVGIYTDQTGRFREALLAALAVGAVAGLLMFFVPSKIAFLLVHVVLFPVGATAFTQYFAISVVAANENPKLDRSYAATLSRATFSGAFALTPVVWGYALVQGVDVLAAYAVVAFANAMALAAVLTLWRRDHTVSQTAKSGKGLLASLSELTEPGLLLRMVLICVISATNGLYNILLGLLILNNLGGVESDVAVFAGLVAFIEIPVMMLTVRFLRVISASFLILIGVVIYGGFLAVLGLMPSIGFAWWLVLPAGIGAGIILSIPIGYVQNLVADRAGAGSSLLSVNHFGGAIIASVIFAIGTSVTDYQGVAMIGAVIAIASSALLFVLDYRQARRMSPAQALDHDRG</sequence>
<comment type="subcellular location">
    <subcellularLocation>
        <location evidence="1">Cell membrane</location>
        <topology evidence="1">Multi-pass membrane protein</topology>
    </subcellularLocation>
</comment>
<dbReference type="SUPFAM" id="SSF103473">
    <property type="entry name" value="MFS general substrate transporter"/>
    <property type="match status" value="1"/>
</dbReference>
<keyword evidence="4" id="KW-1003">Cell membrane</keyword>
<dbReference type="PANTHER" id="PTHR23535:SF2">
    <property type="entry name" value="SUGAR EFFLUX TRANSPORTER A-RELATED"/>
    <property type="match status" value="1"/>
</dbReference>
<feature type="transmembrane region" description="Helical" evidence="9">
    <location>
        <begin position="369"/>
        <end position="390"/>
    </location>
</feature>
<keyword evidence="6 9" id="KW-0812">Transmembrane</keyword>
<accession>A0A1P8MU47</accession>
<dbReference type="InterPro" id="IPR011701">
    <property type="entry name" value="MFS"/>
</dbReference>
<dbReference type="GO" id="GO:0005886">
    <property type="term" value="C:plasma membrane"/>
    <property type="evidence" value="ECO:0007669"/>
    <property type="project" value="UniProtKB-SubCell"/>
</dbReference>
<dbReference type="Proteomes" id="UP000186336">
    <property type="component" value="Chromosome"/>
</dbReference>
<keyword evidence="3" id="KW-0813">Transport</keyword>
<name>A0A1P8MU47_9RHOB</name>
<gene>
    <name evidence="11" type="ORF">BWR18_07390</name>
</gene>
<evidence type="ECO:0000313" key="11">
    <source>
        <dbReference type="EMBL" id="APX11523.1"/>
    </source>
</evidence>
<keyword evidence="12" id="KW-1185">Reference proteome</keyword>
<dbReference type="KEGG" id="tom:BWR18_07390"/>
<dbReference type="InterPro" id="IPR036259">
    <property type="entry name" value="MFS_trans_sf"/>
</dbReference>
<reference evidence="11 12" key="1">
    <citation type="submission" date="2017-01" db="EMBL/GenBank/DDBJ databases">
        <title>Complete genome of Tateyamaria omphalii DOK1-4 isolated from seawater in Dokdo.</title>
        <authorList>
            <person name="Kim J.H."/>
            <person name="Chi W.-J."/>
        </authorList>
    </citation>
    <scope>NUCLEOTIDE SEQUENCE [LARGE SCALE GENOMIC DNA]</scope>
    <source>
        <strain evidence="11 12">DOK1-4</strain>
    </source>
</reference>
<feature type="transmembrane region" description="Helical" evidence="9">
    <location>
        <begin position="102"/>
        <end position="129"/>
    </location>
</feature>
<feature type="transmembrane region" description="Helical" evidence="9">
    <location>
        <begin position="45"/>
        <end position="66"/>
    </location>
</feature>
<evidence type="ECO:0000256" key="2">
    <source>
        <dbReference type="ARBA" id="ARBA00006523"/>
    </source>
</evidence>
<evidence type="ECO:0000313" key="12">
    <source>
        <dbReference type="Proteomes" id="UP000186336"/>
    </source>
</evidence>
<evidence type="ECO:0000256" key="3">
    <source>
        <dbReference type="ARBA" id="ARBA00022448"/>
    </source>
</evidence>
<evidence type="ECO:0000256" key="7">
    <source>
        <dbReference type="ARBA" id="ARBA00022989"/>
    </source>
</evidence>
<dbReference type="RefSeq" id="WP_076627385.1">
    <property type="nucleotide sequence ID" value="NZ_CP019312.1"/>
</dbReference>
<organism evidence="11 12">
    <name type="scientific">Tateyamaria omphalii</name>
    <dbReference type="NCBI Taxonomy" id="299262"/>
    <lineage>
        <taxon>Bacteria</taxon>
        <taxon>Pseudomonadati</taxon>
        <taxon>Pseudomonadota</taxon>
        <taxon>Alphaproteobacteria</taxon>
        <taxon>Rhodobacterales</taxon>
        <taxon>Roseobacteraceae</taxon>
        <taxon>Tateyamaria</taxon>
    </lineage>
</organism>
<feature type="transmembrane region" description="Helical" evidence="9">
    <location>
        <begin position="308"/>
        <end position="330"/>
    </location>
</feature>
<dbReference type="AlphaFoldDB" id="A0A1P8MU47"/>
<keyword evidence="5" id="KW-0762">Sugar transport</keyword>
<keyword evidence="8 9" id="KW-0472">Membrane</keyword>
<feature type="transmembrane region" description="Helical" evidence="9">
    <location>
        <begin position="342"/>
        <end position="363"/>
    </location>
</feature>
<feature type="transmembrane region" description="Helical" evidence="9">
    <location>
        <begin position="255"/>
        <end position="276"/>
    </location>
</feature>
<evidence type="ECO:0000256" key="9">
    <source>
        <dbReference type="SAM" id="Phobius"/>
    </source>
</evidence>
<dbReference type="PANTHER" id="PTHR23535">
    <property type="entry name" value="SUGAR EFFLUX TRANSPORTER A-RELATED"/>
    <property type="match status" value="1"/>
</dbReference>
<feature type="transmembrane region" description="Helical" evidence="9">
    <location>
        <begin position="169"/>
        <end position="190"/>
    </location>
</feature>
<evidence type="ECO:0000256" key="8">
    <source>
        <dbReference type="ARBA" id="ARBA00023136"/>
    </source>
</evidence>
<keyword evidence="7 9" id="KW-1133">Transmembrane helix</keyword>
<dbReference type="Pfam" id="PF07690">
    <property type="entry name" value="MFS_1"/>
    <property type="match status" value="1"/>
</dbReference>
<dbReference type="Gene3D" id="1.20.1250.20">
    <property type="entry name" value="MFS general substrate transporter like domains"/>
    <property type="match status" value="1"/>
</dbReference>
<evidence type="ECO:0000256" key="1">
    <source>
        <dbReference type="ARBA" id="ARBA00004651"/>
    </source>
</evidence>
<dbReference type="GO" id="GO:0022857">
    <property type="term" value="F:transmembrane transporter activity"/>
    <property type="evidence" value="ECO:0007669"/>
    <property type="project" value="InterPro"/>
</dbReference>